<organism evidence="1 2">
    <name type="scientific">Streptomyces orinoci</name>
    <name type="common">Streptoverticillium orinoci</name>
    <dbReference type="NCBI Taxonomy" id="67339"/>
    <lineage>
        <taxon>Bacteria</taxon>
        <taxon>Bacillati</taxon>
        <taxon>Actinomycetota</taxon>
        <taxon>Actinomycetes</taxon>
        <taxon>Kitasatosporales</taxon>
        <taxon>Streptomycetaceae</taxon>
        <taxon>Streptomyces</taxon>
    </lineage>
</organism>
<accession>A0ABV3K622</accession>
<dbReference type="Gene3D" id="3.30.70.100">
    <property type="match status" value="2"/>
</dbReference>
<gene>
    <name evidence="1" type="ORF">AB0L16_29745</name>
</gene>
<evidence type="ECO:0008006" key="3">
    <source>
        <dbReference type="Google" id="ProtNLM"/>
    </source>
</evidence>
<dbReference type="EMBL" id="JBFAUK010000034">
    <property type="protein sequence ID" value="MEV5510559.1"/>
    <property type="molecule type" value="Genomic_DNA"/>
</dbReference>
<dbReference type="Proteomes" id="UP001552594">
    <property type="component" value="Unassembled WGS sequence"/>
</dbReference>
<name>A0ABV3K622_STRON</name>
<evidence type="ECO:0000313" key="2">
    <source>
        <dbReference type="Proteomes" id="UP001552594"/>
    </source>
</evidence>
<comment type="caution">
    <text evidence="1">The sequence shown here is derived from an EMBL/GenBank/DDBJ whole genome shotgun (WGS) entry which is preliminary data.</text>
</comment>
<dbReference type="RefSeq" id="WP_109281366.1">
    <property type="nucleotide sequence ID" value="NZ_JBFAUK010000034.1"/>
</dbReference>
<reference evidence="1 2" key="1">
    <citation type="submission" date="2024-06" db="EMBL/GenBank/DDBJ databases">
        <title>The Natural Products Discovery Center: Release of the First 8490 Sequenced Strains for Exploring Actinobacteria Biosynthetic Diversity.</title>
        <authorList>
            <person name="Kalkreuter E."/>
            <person name="Kautsar S.A."/>
            <person name="Yang D."/>
            <person name="Bader C.D."/>
            <person name="Teijaro C.N."/>
            <person name="Fluegel L."/>
            <person name="Davis C.M."/>
            <person name="Simpson J.R."/>
            <person name="Lauterbach L."/>
            <person name="Steele A.D."/>
            <person name="Gui C."/>
            <person name="Meng S."/>
            <person name="Li G."/>
            <person name="Viehrig K."/>
            <person name="Ye F."/>
            <person name="Su P."/>
            <person name="Kiefer A.F."/>
            <person name="Nichols A."/>
            <person name="Cepeda A.J."/>
            <person name="Yan W."/>
            <person name="Fan B."/>
            <person name="Jiang Y."/>
            <person name="Adhikari A."/>
            <person name="Zheng C.-J."/>
            <person name="Schuster L."/>
            <person name="Cowan T.M."/>
            <person name="Smanski M.J."/>
            <person name="Chevrette M.G."/>
            <person name="De Carvalho L.P.S."/>
            <person name="Shen B."/>
        </authorList>
    </citation>
    <scope>NUCLEOTIDE SEQUENCE [LARGE SCALE GENOMIC DNA]</scope>
    <source>
        <strain evidence="1 2">NPDC052347</strain>
    </source>
</reference>
<evidence type="ECO:0000313" key="1">
    <source>
        <dbReference type="EMBL" id="MEV5510559.1"/>
    </source>
</evidence>
<keyword evidence="2" id="KW-1185">Reference proteome</keyword>
<proteinExistence type="predicted"/>
<sequence>MSRLHTMHRPEAGITLISRWETGTEERSRAAADALLAGWPDRPDQELWQHIFIDLDGSGLLFCSQWTSAEAHLEFARSGRAAAIRPVDELVPGIERPGLNRTRLGPGVVPDEVRAPAVTAVGFLPGGSAEAAAAQLSAAPPAGLLAAHFHSTLDDSQVIVLSEWATDDIPPAFPADRRYRLFASASR</sequence>
<protein>
    <recommendedName>
        <fullName evidence="3">Antibiotic biosynthesis monooxygenase</fullName>
    </recommendedName>
</protein>